<reference evidence="1 2" key="1">
    <citation type="journal article" date="2013" name="Chin. Sci. Bull.">
        <title>Genome survey uncovers the secrets of sex and lifestyle in caterpillar fungus.</title>
        <authorList>
            <person name="Hu X."/>
            <person name="Zhang Y."/>
            <person name="Xiao G."/>
            <person name="Zheng P."/>
            <person name="Xia Y."/>
            <person name="Zhang X."/>
            <person name="St Leger R.J."/>
            <person name="Liu X."/>
            <person name="Wang C."/>
        </authorList>
    </citation>
    <scope>NUCLEOTIDE SEQUENCE [LARGE SCALE GENOMIC DNA]</scope>
    <source>
        <strain evidence="2">Co18 / CGMCC 3.14243</strain>
        <tissue evidence="1">Fruit-body</tissue>
    </source>
</reference>
<organism evidence="1 2">
    <name type="scientific">Ophiocordyceps sinensis (strain Co18 / CGMCC 3.14243)</name>
    <name type="common">Yarsagumba caterpillar fungus</name>
    <name type="synonym">Hirsutella sinensis</name>
    <dbReference type="NCBI Taxonomy" id="911162"/>
    <lineage>
        <taxon>Eukaryota</taxon>
        <taxon>Fungi</taxon>
        <taxon>Dikarya</taxon>
        <taxon>Ascomycota</taxon>
        <taxon>Pezizomycotina</taxon>
        <taxon>Sordariomycetes</taxon>
        <taxon>Hypocreomycetidae</taxon>
        <taxon>Hypocreales</taxon>
        <taxon>Ophiocordycipitaceae</taxon>
        <taxon>Ophiocordyceps</taxon>
    </lineage>
</organism>
<dbReference type="eggNOG" id="ENOG502RNM1">
    <property type="taxonomic scope" value="Eukaryota"/>
</dbReference>
<evidence type="ECO:0000313" key="2">
    <source>
        <dbReference type="Proteomes" id="UP000019374"/>
    </source>
</evidence>
<evidence type="ECO:0000313" key="1">
    <source>
        <dbReference type="EMBL" id="EQK98714.1"/>
    </source>
</evidence>
<dbReference type="OrthoDB" id="3557569at2759"/>
<accession>T5A003</accession>
<protein>
    <submittedName>
        <fullName evidence="1">Uncharacterized protein</fullName>
    </submittedName>
</protein>
<dbReference type="HOGENOM" id="CLU_1886379_0_0_1"/>
<name>T5A003_OPHSC</name>
<dbReference type="EMBL" id="KE654178">
    <property type="protein sequence ID" value="EQK98714.1"/>
    <property type="molecule type" value="Genomic_DNA"/>
</dbReference>
<gene>
    <name evidence="1" type="ORF">OCS_05574</name>
</gene>
<dbReference type="AlphaFoldDB" id="T5A003"/>
<dbReference type="Proteomes" id="UP000019374">
    <property type="component" value="Unassembled WGS sequence"/>
</dbReference>
<proteinExistence type="predicted"/>
<sequence>MAADSQFHTCMSMCDQAQLARVRRIAVSDALFWIDDTSRSMTAATLTIEVVKQLATRMSSLERIIFVTRDEDEAADLPVAVERMARQIQMALATICQQAPLWRPPPWEILSTTSLSTMAGYRPADSQPWPCVRRR</sequence>